<dbReference type="EC" id="3.1.3.7" evidence="9"/>
<feature type="binding site" evidence="9">
    <location>
        <position position="94"/>
    </location>
    <ligand>
        <name>Mg(2+)</name>
        <dbReference type="ChEBI" id="CHEBI:18420"/>
        <label>2</label>
    </ligand>
</feature>
<dbReference type="PANTHER" id="PTHR43028">
    <property type="entry name" value="3'(2'),5'-BISPHOSPHATE NUCLEOTIDASE 1"/>
    <property type="match status" value="1"/>
</dbReference>
<dbReference type="GO" id="GO:0050427">
    <property type="term" value="P:3'-phosphoadenosine 5'-phosphosulfate metabolic process"/>
    <property type="evidence" value="ECO:0007669"/>
    <property type="project" value="TreeGrafter"/>
</dbReference>
<dbReference type="CDD" id="cd01638">
    <property type="entry name" value="CysQ"/>
    <property type="match status" value="1"/>
</dbReference>
<comment type="similarity">
    <text evidence="2 9">Belongs to the inositol monophosphatase superfamily. CysQ family.</text>
</comment>
<dbReference type="PRINTS" id="PR00377">
    <property type="entry name" value="IMPHPHTASES"/>
</dbReference>
<feature type="binding site" evidence="9">
    <location>
        <begin position="93"/>
        <end position="96"/>
    </location>
    <ligand>
        <name>substrate</name>
    </ligand>
</feature>
<dbReference type="SUPFAM" id="SSF56655">
    <property type="entry name" value="Carbohydrate phosphatase"/>
    <property type="match status" value="1"/>
</dbReference>
<keyword evidence="7 9" id="KW-0460">Magnesium</keyword>
<dbReference type="Gene3D" id="3.30.540.10">
    <property type="entry name" value="Fructose-1,6-Bisphosphatase, subunit A, domain 1"/>
    <property type="match status" value="1"/>
</dbReference>
<proteinExistence type="inferred from homology"/>
<dbReference type="Proteomes" id="UP000541636">
    <property type="component" value="Unassembled WGS sequence"/>
</dbReference>
<dbReference type="GO" id="GO:0000103">
    <property type="term" value="P:sulfate assimilation"/>
    <property type="evidence" value="ECO:0007669"/>
    <property type="project" value="TreeGrafter"/>
</dbReference>
<evidence type="ECO:0000256" key="1">
    <source>
        <dbReference type="ARBA" id="ARBA00001625"/>
    </source>
</evidence>
<dbReference type="PROSITE" id="PS00630">
    <property type="entry name" value="IMP_2"/>
    <property type="match status" value="1"/>
</dbReference>
<feature type="binding site" evidence="10">
    <location>
        <position position="94"/>
    </location>
    <ligand>
        <name>Mg(2+)</name>
        <dbReference type="ChEBI" id="CHEBI:18420"/>
        <label>1</label>
        <note>catalytic</note>
    </ligand>
</feature>
<feature type="binding site" evidence="10">
    <location>
        <position position="217"/>
    </location>
    <ligand>
        <name>Mg(2+)</name>
        <dbReference type="ChEBI" id="CHEBI:18420"/>
        <label>1</label>
        <note>catalytic</note>
    </ligand>
</feature>
<feature type="binding site" evidence="9">
    <location>
        <position position="93"/>
    </location>
    <ligand>
        <name>Mg(2+)</name>
        <dbReference type="ChEBI" id="CHEBI:18420"/>
        <label>1</label>
    </ligand>
</feature>
<dbReference type="AlphaFoldDB" id="A0A846ZMV6"/>
<keyword evidence="6 9" id="KW-0378">Hydrolase</keyword>
<feature type="binding site" evidence="10">
    <location>
        <position position="71"/>
    </location>
    <ligand>
        <name>Mg(2+)</name>
        <dbReference type="ChEBI" id="CHEBI:18420"/>
        <label>1</label>
        <note>catalytic</note>
    </ligand>
</feature>
<keyword evidence="4 9" id="KW-0997">Cell inner membrane</keyword>
<dbReference type="FunFam" id="3.40.190.80:FF:000005">
    <property type="entry name" value="3'(2'),5'-bisphosphate nucleotidase CysQ"/>
    <property type="match status" value="1"/>
</dbReference>
<dbReference type="InterPro" id="IPR050725">
    <property type="entry name" value="CysQ/Inositol_MonoPase"/>
</dbReference>
<dbReference type="InterPro" id="IPR000760">
    <property type="entry name" value="Inositol_monophosphatase-like"/>
</dbReference>
<evidence type="ECO:0000256" key="8">
    <source>
        <dbReference type="ARBA" id="ARBA00023136"/>
    </source>
</evidence>
<evidence type="ECO:0000256" key="4">
    <source>
        <dbReference type="ARBA" id="ARBA00022519"/>
    </source>
</evidence>
<name>A0A846ZMV6_9GAMM</name>
<evidence type="ECO:0000256" key="2">
    <source>
        <dbReference type="ARBA" id="ARBA00005289"/>
    </source>
</evidence>
<evidence type="ECO:0000256" key="6">
    <source>
        <dbReference type="ARBA" id="ARBA00022801"/>
    </source>
</evidence>
<sequence>MNDSLRGDALTASVIDIARRAGDAILGVYKRDFDVEQKADDSPLTEADLASHRIIVDSLRALTPEIPVLSEESVDIAWETRRGWERYWLVDPLDGTREFVKRNGEFTVNIALIEGDRSVLGVVQTPVTGDLYYARHGHGAFRQERPDEEPQRLQTRQAAAPLTIAGSRSHGSARQRELLTRLGEHELIARGSSLKFCLVARGEADLYLRAGPTSEWDTAAAHCVLEAAGGDVRTLDGEPLRYNRKDSLLNPEFIAVGDADIDWAARLAS</sequence>
<evidence type="ECO:0000256" key="3">
    <source>
        <dbReference type="ARBA" id="ARBA00022475"/>
    </source>
</evidence>
<dbReference type="NCBIfam" id="TIGR01331">
    <property type="entry name" value="bisphos_cysQ"/>
    <property type="match status" value="1"/>
</dbReference>
<feature type="binding site" evidence="9">
    <location>
        <position position="71"/>
    </location>
    <ligand>
        <name>Mg(2+)</name>
        <dbReference type="ChEBI" id="CHEBI:18420"/>
        <label>1</label>
    </ligand>
</feature>
<comment type="cofactor">
    <cofactor evidence="9 10">
        <name>Mg(2+)</name>
        <dbReference type="ChEBI" id="CHEBI:18420"/>
    </cofactor>
</comment>
<keyword evidence="3 9" id="KW-1003">Cell membrane</keyword>
<dbReference type="Gene3D" id="3.40.190.80">
    <property type="match status" value="1"/>
</dbReference>
<dbReference type="InterPro" id="IPR020583">
    <property type="entry name" value="Inositol_monoP_metal-BS"/>
</dbReference>
<dbReference type="GO" id="GO:0008441">
    <property type="term" value="F:3'(2'),5'-bisphosphate nucleotidase activity"/>
    <property type="evidence" value="ECO:0007669"/>
    <property type="project" value="UniProtKB-UniRule"/>
</dbReference>
<dbReference type="InterPro" id="IPR006240">
    <property type="entry name" value="CysQ"/>
</dbReference>
<dbReference type="GO" id="GO:0000287">
    <property type="term" value="F:magnesium ion binding"/>
    <property type="evidence" value="ECO:0007669"/>
    <property type="project" value="UniProtKB-UniRule"/>
</dbReference>
<feature type="binding site" evidence="10">
    <location>
        <position position="93"/>
    </location>
    <ligand>
        <name>Mg(2+)</name>
        <dbReference type="ChEBI" id="CHEBI:18420"/>
        <label>2</label>
    </ligand>
</feature>
<evidence type="ECO:0000256" key="7">
    <source>
        <dbReference type="ARBA" id="ARBA00022842"/>
    </source>
</evidence>
<evidence type="ECO:0000256" key="9">
    <source>
        <dbReference type="HAMAP-Rule" id="MF_02095"/>
    </source>
</evidence>
<feature type="binding site" evidence="10">
    <location>
        <position position="91"/>
    </location>
    <ligand>
        <name>Mg(2+)</name>
        <dbReference type="ChEBI" id="CHEBI:18420"/>
        <label>1</label>
        <note>catalytic</note>
    </ligand>
</feature>
<dbReference type="HAMAP" id="MF_02095">
    <property type="entry name" value="CysQ"/>
    <property type="match status" value="1"/>
</dbReference>
<evidence type="ECO:0000313" key="12">
    <source>
        <dbReference type="Proteomes" id="UP000541636"/>
    </source>
</evidence>
<evidence type="ECO:0000256" key="5">
    <source>
        <dbReference type="ARBA" id="ARBA00022723"/>
    </source>
</evidence>
<comment type="function">
    <text evidence="9">Converts adenosine-3',5'-bisphosphate (PAP) to AMP.</text>
</comment>
<feature type="binding site" evidence="9">
    <location>
        <position position="71"/>
    </location>
    <ligand>
        <name>substrate</name>
    </ligand>
</feature>
<dbReference type="FunFam" id="3.30.540.10:FF:000007">
    <property type="entry name" value="3'(2'),5'-bisphosphate nucleotidase CysQ"/>
    <property type="match status" value="1"/>
</dbReference>
<evidence type="ECO:0000256" key="10">
    <source>
        <dbReference type="PIRSR" id="PIRSR600760-2"/>
    </source>
</evidence>
<comment type="catalytic activity">
    <reaction evidence="1 9">
        <text>adenosine 3',5'-bisphosphate + H2O = AMP + phosphate</text>
        <dbReference type="Rhea" id="RHEA:10040"/>
        <dbReference type="ChEBI" id="CHEBI:15377"/>
        <dbReference type="ChEBI" id="CHEBI:43474"/>
        <dbReference type="ChEBI" id="CHEBI:58343"/>
        <dbReference type="ChEBI" id="CHEBI:456215"/>
        <dbReference type="EC" id="3.1.3.7"/>
    </reaction>
</comment>
<comment type="subcellular location">
    <subcellularLocation>
        <location evidence="9">Cell inner membrane</location>
        <topology evidence="9">Peripheral membrane protein</topology>
        <orientation evidence="9">Cytoplasmic side</orientation>
    </subcellularLocation>
</comment>
<dbReference type="GO" id="GO:0005886">
    <property type="term" value="C:plasma membrane"/>
    <property type="evidence" value="ECO:0007669"/>
    <property type="project" value="UniProtKB-SubCell"/>
</dbReference>
<dbReference type="InterPro" id="IPR020550">
    <property type="entry name" value="Inositol_monophosphatase_CS"/>
</dbReference>
<dbReference type="PANTHER" id="PTHR43028:SF5">
    <property type="entry name" value="3'(2'),5'-BISPHOSPHATE NUCLEOTIDASE 1"/>
    <property type="match status" value="1"/>
</dbReference>
<dbReference type="PROSITE" id="PS00629">
    <property type="entry name" value="IMP_1"/>
    <property type="match status" value="1"/>
</dbReference>
<feature type="binding site" evidence="9">
    <location>
        <position position="91"/>
    </location>
    <ligand>
        <name>Mg(2+)</name>
        <dbReference type="ChEBI" id="CHEBI:18420"/>
        <label>2</label>
    </ligand>
</feature>
<protein>
    <recommendedName>
        <fullName evidence="9">3'(2'),5'-bisphosphate nucleotidase CysQ</fullName>
        <ecNumber evidence="9">3.1.3.7</ecNumber>
    </recommendedName>
    <alternativeName>
        <fullName evidence="9">3'(2'),5-bisphosphonucleoside 3'(2')-phosphohydrolase</fullName>
    </alternativeName>
    <alternativeName>
        <fullName evidence="9">3'-phosphoadenosine 5'-phosphate phosphatase</fullName>
        <shortName evidence="9">PAP phosphatase</shortName>
    </alternativeName>
</protein>
<gene>
    <name evidence="9 11" type="primary">cysQ</name>
    <name evidence="11" type="ORF">HF690_11810</name>
</gene>
<dbReference type="GO" id="GO:0046854">
    <property type="term" value="P:phosphatidylinositol phosphate biosynthetic process"/>
    <property type="evidence" value="ECO:0007669"/>
    <property type="project" value="InterPro"/>
</dbReference>
<evidence type="ECO:0000313" key="11">
    <source>
        <dbReference type="EMBL" id="NKZ39635.1"/>
    </source>
</evidence>
<organism evidence="11 12">
    <name type="scientific">Oleiagrimonas citrea</name>
    <dbReference type="NCBI Taxonomy" id="1665687"/>
    <lineage>
        <taxon>Bacteria</taxon>
        <taxon>Pseudomonadati</taxon>
        <taxon>Pseudomonadota</taxon>
        <taxon>Gammaproteobacteria</taxon>
        <taxon>Lysobacterales</taxon>
        <taxon>Rhodanobacteraceae</taxon>
        <taxon>Oleiagrimonas</taxon>
    </lineage>
</organism>
<dbReference type="RefSeq" id="WP_168609577.1">
    <property type="nucleotide sequence ID" value="NZ_JAAZQD010000004.1"/>
</dbReference>
<keyword evidence="12" id="KW-1185">Reference proteome</keyword>
<keyword evidence="5 9" id="KW-0479">Metal-binding</keyword>
<dbReference type="EMBL" id="JAAZQD010000004">
    <property type="protein sequence ID" value="NKZ39635.1"/>
    <property type="molecule type" value="Genomic_DNA"/>
</dbReference>
<feature type="binding site" evidence="9">
    <location>
        <position position="217"/>
    </location>
    <ligand>
        <name>Mg(2+)</name>
        <dbReference type="ChEBI" id="CHEBI:18420"/>
        <label>2</label>
    </ligand>
</feature>
<accession>A0A846ZMV6</accession>
<comment type="caution">
    <text evidence="11">The sequence shown here is derived from an EMBL/GenBank/DDBJ whole genome shotgun (WGS) entry which is preliminary data.</text>
</comment>
<feature type="binding site" evidence="9">
    <location>
        <position position="217"/>
    </location>
    <ligand>
        <name>substrate</name>
    </ligand>
</feature>
<reference evidence="11 12" key="1">
    <citation type="journal article" date="2017" name="Int. J. Syst. Evol. Microbiol.">
        <title>Oleiagrimonas citrea sp. nov., a marine bacterium isolated from tidal flat sediment and emended description of the genus Oleiagrimonas Fang et al. 2015 and Oleiagrimonas soli.</title>
        <authorList>
            <person name="Yang S.H."/>
            <person name="Seo H.S."/>
            <person name="Seong C.N."/>
            <person name="Kwon K.K."/>
        </authorList>
    </citation>
    <scope>NUCLEOTIDE SEQUENCE [LARGE SCALE GENOMIC DNA]</scope>
    <source>
        <strain evidence="11 12">MEBiC09124</strain>
    </source>
</reference>
<dbReference type="Pfam" id="PF00459">
    <property type="entry name" value="Inositol_P"/>
    <property type="match status" value="1"/>
</dbReference>
<keyword evidence="8 9" id="KW-0472">Membrane</keyword>
<feature type="binding site" evidence="9">
    <location>
        <position position="91"/>
    </location>
    <ligand>
        <name>Mg(2+)</name>
        <dbReference type="ChEBI" id="CHEBI:18420"/>
        <label>1</label>
    </ligand>
</feature>